<accession>A0ACC0TXD6</accession>
<protein>
    <submittedName>
        <fullName evidence="1">Uncharacterized protein</fullName>
    </submittedName>
</protein>
<comment type="caution">
    <text evidence="1">The sequence shown here is derived from an EMBL/GenBank/DDBJ whole genome shotgun (WGS) entry which is preliminary data.</text>
</comment>
<organism evidence="1 2">
    <name type="scientific">Russula earlei</name>
    <dbReference type="NCBI Taxonomy" id="71964"/>
    <lineage>
        <taxon>Eukaryota</taxon>
        <taxon>Fungi</taxon>
        <taxon>Dikarya</taxon>
        <taxon>Basidiomycota</taxon>
        <taxon>Agaricomycotina</taxon>
        <taxon>Agaricomycetes</taxon>
        <taxon>Russulales</taxon>
        <taxon>Russulaceae</taxon>
        <taxon>Russula</taxon>
    </lineage>
</organism>
<proteinExistence type="predicted"/>
<dbReference type="Proteomes" id="UP001207468">
    <property type="component" value="Unassembled WGS sequence"/>
</dbReference>
<name>A0ACC0TXD6_9AGAM</name>
<sequence length="219" mass="23887">MNEVSETREYQRHTVNGRSPLLPGLKGSAQGVHVSLSGNLIIIEIVHQLEANVAFSTLGKNPPILSRLSPPPSNKIEIQGGLDAFRLGEDGYELLESKFIAAKRREGKREKTDENKTQQSGSVLIPFSNSTFPCHQEKKTNNKGQRTTLAFVLTKAEDQDGTHAMPATCNVDKNPQINAPGPIVAMSPVSDGASAHNTPIWNPSEERFPKPHSQYDAIA</sequence>
<keyword evidence="2" id="KW-1185">Reference proteome</keyword>
<dbReference type="EMBL" id="JAGFNK010000371">
    <property type="protein sequence ID" value="KAI9451526.1"/>
    <property type="molecule type" value="Genomic_DNA"/>
</dbReference>
<reference evidence="1" key="1">
    <citation type="submission" date="2021-03" db="EMBL/GenBank/DDBJ databases">
        <title>Evolutionary priming and transition to the ectomycorrhizal habit in an iconic lineage of mushroom-forming fungi: is preadaptation a requirement?</title>
        <authorList>
            <consortium name="DOE Joint Genome Institute"/>
            <person name="Looney B.P."/>
            <person name="Miyauchi S."/>
            <person name="Morin E."/>
            <person name="Drula E."/>
            <person name="Courty P.E."/>
            <person name="Chicoki N."/>
            <person name="Fauchery L."/>
            <person name="Kohler A."/>
            <person name="Kuo A."/>
            <person name="LaButti K."/>
            <person name="Pangilinan J."/>
            <person name="Lipzen A."/>
            <person name="Riley R."/>
            <person name="Andreopoulos W."/>
            <person name="He G."/>
            <person name="Johnson J."/>
            <person name="Barry K.W."/>
            <person name="Grigoriev I.V."/>
            <person name="Nagy L."/>
            <person name="Hibbett D."/>
            <person name="Henrissat B."/>
            <person name="Matheny P.B."/>
            <person name="Labbe J."/>
            <person name="Martin A.F."/>
        </authorList>
    </citation>
    <scope>NUCLEOTIDE SEQUENCE</scope>
    <source>
        <strain evidence="1">BPL698</strain>
    </source>
</reference>
<evidence type="ECO:0000313" key="1">
    <source>
        <dbReference type="EMBL" id="KAI9451526.1"/>
    </source>
</evidence>
<evidence type="ECO:0000313" key="2">
    <source>
        <dbReference type="Proteomes" id="UP001207468"/>
    </source>
</evidence>
<gene>
    <name evidence="1" type="ORF">F5148DRAFT_1370568</name>
</gene>